<dbReference type="KEGG" id="saci:Sinac_1672"/>
<protein>
    <submittedName>
        <fullName evidence="1">Uncharacterized protein</fullName>
    </submittedName>
</protein>
<organism evidence="1 2">
    <name type="scientific">Singulisphaera acidiphila (strain ATCC BAA-1392 / DSM 18658 / VKM B-2454 / MOB10)</name>
    <dbReference type="NCBI Taxonomy" id="886293"/>
    <lineage>
        <taxon>Bacteria</taxon>
        <taxon>Pseudomonadati</taxon>
        <taxon>Planctomycetota</taxon>
        <taxon>Planctomycetia</taxon>
        <taxon>Isosphaerales</taxon>
        <taxon>Isosphaeraceae</taxon>
        <taxon>Singulisphaera</taxon>
    </lineage>
</organism>
<name>L0DB29_SINAD</name>
<proteinExistence type="predicted"/>
<dbReference type="RefSeq" id="WP_015245217.1">
    <property type="nucleotide sequence ID" value="NC_019892.1"/>
</dbReference>
<gene>
    <name evidence="1" type="ordered locus">Sinac_1672</name>
</gene>
<sequence length="148" mass="16614">MLKATLAYLFVINKDKPAGFEGFVPPNTIEFTRGPVEFDVCPDSLHESVFLRIGSLKLILDTEEARQLAAALISQVDVVDNEIQDNLDEYYVALEDFEKHVQEHGEDLSKISAEEQKTRNLLGNRLNKAAAKCESFFLKAGEDSPKRV</sequence>
<keyword evidence="2" id="KW-1185">Reference proteome</keyword>
<dbReference type="Proteomes" id="UP000010798">
    <property type="component" value="Chromosome"/>
</dbReference>
<dbReference type="EMBL" id="CP003364">
    <property type="protein sequence ID" value="AGA26048.1"/>
    <property type="molecule type" value="Genomic_DNA"/>
</dbReference>
<dbReference type="AlphaFoldDB" id="L0DB29"/>
<evidence type="ECO:0000313" key="1">
    <source>
        <dbReference type="EMBL" id="AGA26048.1"/>
    </source>
</evidence>
<evidence type="ECO:0000313" key="2">
    <source>
        <dbReference type="Proteomes" id="UP000010798"/>
    </source>
</evidence>
<accession>L0DB29</accession>
<reference evidence="1 2" key="1">
    <citation type="submission" date="2012-02" db="EMBL/GenBank/DDBJ databases">
        <title>Complete sequence of chromosome of Singulisphaera acidiphila DSM 18658.</title>
        <authorList>
            <consortium name="US DOE Joint Genome Institute (JGI-PGF)"/>
            <person name="Lucas S."/>
            <person name="Copeland A."/>
            <person name="Lapidus A."/>
            <person name="Glavina del Rio T."/>
            <person name="Dalin E."/>
            <person name="Tice H."/>
            <person name="Bruce D."/>
            <person name="Goodwin L."/>
            <person name="Pitluck S."/>
            <person name="Peters L."/>
            <person name="Ovchinnikova G."/>
            <person name="Chertkov O."/>
            <person name="Kyrpides N."/>
            <person name="Mavromatis K."/>
            <person name="Ivanova N."/>
            <person name="Brettin T."/>
            <person name="Detter J.C."/>
            <person name="Han C."/>
            <person name="Larimer F."/>
            <person name="Land M."/>
            <person name="Hauser L."/>
            <person name="Markowitz V."/>
            <person name="Cheng J.-F."/>
            <person name="Hugenholtz P."/>
            <person name="Woyke T."/>
            <person name="Wu D."/>
            <person name="Tindall B."/>
            <person name="Pomrenke H."/>
            <person name="Brambilla E."/>
            <person name="Klenk H.-P."/>
            <person name="Eisen J.A."/>
        </authorList>
    </citation>
    <scope>NUCLEOTIDE SEQUENCE [LARGE SCALE GENOMIC DNA]</scope>
    <source>
        <strain evidence="2">ATCC BAA-1392 / DSM 18658 / VKM B-2454 / MOB10</strain>
    </source>
</reference>
<dbReference type="HOGENOM" id="CLU_1757601_0_0_0"/>